<organism evidence="2 3">
    <name type="scientific">Tetranychus urticae</name>
    <name type="common">Two-spotted spider mite</name>
    <dbReference type="NCBI Taxonomy" id="32264"/>
    <lineage>
        <taxon>Eukaryota</taxon>
        <taxon>Metazoa</taxon>
        <taxon>Ecdysozoa</taxon>
        <taxon>Arthropoda</taxon>
        <taxon>Chelicerata</taxon>
        <taxon>Arachnida</taxon>
        <taxon>Acari</taxon>
        <taxon>Acariformes</taxon>
        <taxon>Trombidiformes</taxon>
        <taxon>Prostigmata</taxon>
        <taxon>Eleutherengona</taxon>
        <taxon>Raphignathae</taxon>
        <taxon>Tetranychoidea</taxon>
        <taxon>Tetranychidae</taxon>
        <taxon>Tetranychus</taxon>
    </lineage>
</organism>
<reference evidence="2" key="2">
    <citation type="submission" date="2015-06" db="UniProtKB">
        <authorList>
            <consortium name="EnsemblMetazoa"/>
        </authorList>
    </citation>
    <scope>IDENTIFICATION</scope>
</reference>
<dbReference type="OrthoDB" id="10653956at2759"/>
<feature type="compositionally biased region" description="Basic and acidic residues" evidence="1">
    <location>
        <begin position="142"/>
        <end position="155"/>
    </location>
</feature>
<evidence type="ECO:0000313" key="2">
    <source>
        <dbReference type="EnsemblMetazoa" id="tetur18g02370.1"/>
    </source>
</evidence>
<accession>T1KR60</accession>
<reference evidence="3" key="1">
    <citation type="submission" date="2011-08" db="EMBL/GenBank/DDBJ databases">
        <authorList>
            <person name="Rombauts S."/>
        </authorList>
    </citation>
    <scope>NUCLEOTIDE SEQUENCE</scope>
    <source>
        <strain evidence="3">London</strain>
    </source>
</reference>
<feature type="region of interest" description="Disordered" evidence="1">
    <location>
        <begin position="965"/>
        <end position="1062"/>
    </location>
</feature>
<feature type="compositionally biased region" description="Basic residues" evidence="1">
    <location>
        <begin position="1003"/>
        <end position="1014"/>
    </location>
</feature>
<feature type="compositionally biased region" description="Low complexity" evidence="1">
    <location>
        <begin position="523"/>
        <end position="544"/>
    </location>
</feature>
<dbReference type="KEGG" id="tut:107366460"/>
<feature type="region of interest" description="Disordered" evidence="1">
    <location>
        <begin position="516"/>
        <end position="603"/>
    </location>
</feature>
<feature type="region of interest" description="Disordered" evidence="1">
    <location>
        <begin position="436"/>
        <end position="459"/>
    </location>
</feature>
<feature type="compositionally biased region" description="Basic and acidic residues" evidence="1">
    <location>
        <begin position="551"/>
        <end position="589"/>
    </location>
</feature>
<keyword evidence="3" id="KW-1185">Reference proteome</keyword>
<proteinExistence type="predicted"/>
<dbReference type="EnsemblMetazoa" id="tetur18g02370.1">
    <property type="protein sequence ID" value="tetur18g02370.1"/>
    <property type="gene ID" value="tetur18g02370"/>
</dbReference>
<feature type="compositionally biased region" description="Low complexity" evidence="1">
    <location>
        <begin position="1017"/>
        <end position="1039"/>
    </location>
</feature>
<dbReference type="EMBL" id="CAEY01000384">
    <property type="status" value="NOT_ANNOTATED_CDS"/>
    <property type="molecule type" value="Genomic_DNA"/>
</dbReference>
<feature type="compositionally biased region" description="Low complexity" evidence="1">
    <location>
        <begin position="450"/>
        <end position="459"/>
    </location>
</feature>
<dbReference type="Proteomes" id="UP000015104">
    <property type="component" value="Unassembled WGS sequence"/>
</dbReference>
<feature type="compositionally biased region" description="Low complexity" evidence="1">
    <location>
        <begin position="965"/>
        <end position="978"/>
    </location>
</feature>
<feature type="region of interest" description="Disordered" evidence="1">
    <location>
        <begin position="127"/>
        <end position="173"/>
    </location>
</feature>
<gene>
    <name evidence="2" type="primary">107366460</name>
</gene>
<evidence type="ECO:0000313" key="3">
    <source>
        <dbReference type="Proteomes" id="UP000015104"/>
    </source>
</evidence>
<feature type="compositionally biased region" description="Polar residues" evidence="1">
    <location>
        <begin position="1040"/>
        <end position="1062"/>
    </location>
</feature>
<dbReference type="AlphaFoldDB" id="T1KR60"/>
<evidence type="ECO:0000256" key="1">
    <source>
        <dbReference type="SAM" id="MobiDB-lite"/>
    </source>
</evidence>
<protein>
    <submittedName>
        <fullName evidence="2">Uncharacterized protein</fullName>
    </submittedName>
</protein>
<name>T1KR60_TETUR</name>
<feature type="compositionally biased region" description="Low complexity" evidence="1">
    <location>
        <begin position="594"/>
        <end position="603"/>
    </location>
</feature>
<dbReference type="HOGENOM" id="CLU_285342_0_0_1"/>
<sequence>MKIRDKQRWLSNQMSWLTRNINLIFTFVLLFSILPNCSHGFKYIALASTTSKVNATSPEIQFHVNNVTLTDNTISDNDSEEGHAKVVKTISSLLAESLNKSIGHFQYIQENRDSTSSERQLRLSLTTTTSTLTGPDEGNANNHKEPCTESRRSDDTLEDDGNSDESKSVILGNSANGLNDSIISVTLTSKTVSDGLQDDKTGPTTINPSNLVTRVTGSSILTDKLATVYYGDQDEDDTSNDSGDIQKMNNGDGMNLRKYFKPITTTLPPEPSPVYQPEEAVKVVPIGQNNANQNVNERKDKNNGTQFICIKVINGKLTYPSMAKLVYPQLKETSLVMPTVPKIPLSYLSFKKYLTNDSYNDSSTESIFNGTNDSVIELNEETKSTKQPNSFGISGRQPKHYVQRYYPVNLYSLDSIQKKNVSYTLKSSLSFDPGDNETHYLNNRRRSSVTANNDATTETTANITTTTPTIDPLVSEKSTDLNTFSRVDSDKIKYKPITYKTTVIIPKITTTTVSLSTNYPKSSSAEPMTLTTTTPLPSSTEMSSIHSSNKIIHEFKDKKDSKYETNKKKHDKESVKSNKKSDKSTKKEIQMMNSGSSISSQRLVSSRLRFPDSNSANIQPKPTPIDTSFDSFEIPSEEPIIIPNSMIRPPFGLTTIVPNGLQHQVSASNPNPFQSHHHYNNVNLHQKKYQQLSTPITVNQHSLVPEVYQSSTIMPNELTDNPLISLMNPSIGSSYRGLASKLKSAINFSPKQQQMYPNQQSHYQNSYSFVPSSNQMNFGYNGYDQSGLESVYKLNPHSTTNDMVYYDPRLNYKPEVSLMTPYLPNLQGSYVRQPASKFLRQYQALVTSASSMVQRNPSQSIQFNHNPSQLARQPTQLQHNRQQLIPPTNFYPVFQPIQSLSLNPQTFQDPHEIHQHSNYYHQQQDLRPKVSTSIHHKLKPEHINLLEQGDSSSITSVSRASVASGSKLSSSLPSSQGSTTDDKQLSKSSRKNRSKTGSTFRSRNSRTKSKRKSKQNNLSGNSSLPSKSPKSLSTSTSLSIETFQKSSPKTLSNPCSSSDSTNCQSLGGLLFSPSRSVKFELRDALS</sequence>
<dbReference type="OMA" id="FICIKVI"/>